<reference evidence="1" key="1">
    <citation type="journal article" date="2011" name="Genome Biol.">
        <title>The draft genome of the carcinogenic human liver fluke Clonorchis sinensis.</title>
        <authorList>
            <person name="Wang X."/>
            <person name="Chen W."/>
            <person name="Huang Y."/>
            <person name="Sun J."/>
            <person name="Men J."/>
            <person name="Liu H."/>
            <person name="Luo F."/>
            <person name="Guo L."/>
            <person name="Lv X."/>
            <person name="Deng C."/>
            <person name="Zhou C."/>
            <person name="Fan Y."/>
            <person name="Li X."/>
            <person name="Huang L."/>
            <person name="Hu Y."/>
            <person name="Liang C."/>
            <person name="Hu X."/>
            <person name="Xu J."/>
            <person name="Yu X."/>
        </authorList>
    </citation>
    <scope>NUCLEOTIDE SEQUENCE [LARGE SCALE GENOMIC DNA]</scope>
    <source>
        <strain evidence="1">Henan</strain>
    </source>
</reference>
<organism evidence="1 2">
    <name type="scientific">Clonorchis sinensis</name>
    <name type="common">Chinese liver fluke</name>
    <dbReference type="NCBI Taxonomy" id="79923"/>
    <lineage>
        <taxon>Eukaryota</taxon>
        <taxon>Metazoa</taxon>
        <taxon>Spiralia</taxon>
        <taxon>Lophotrochozoa</taxon>
        <taxon>Platyhelminthes</taxon>
        <taxon>Trematoda</taxon>
        <taxon>Digenea</taxon>
        <taxon>Opisthorchiida</taxon>
        <taxon>Opisthorchiata</taxon>
        <taxon>Opisthorchiidae</taxon>
        <taxon>Clonorchis</taxon>
    </lineage>
</organism>
<accession>G7YN67</accession>
<evidence type="ECO:0000313" key="2">
    <source>
        <dbReference type="Proteomes" id="UP000008909"/>
    </source>
</evidence>
<reference key="2">
    <citation type="submission" date="2011-10" db="EMBL/GenBank/DDBJ databases">
        <title>The genome and transcriptome sequence of Clonorchis sinensis provide insights into the carcinogenic liver fluke.</title>
        <authorList>
            <person name="Wang X."/>
            <person name="Huang Y."/>
            <person name="Chen W."/>
            <person name="Liu H."/>
            <person name="Guo L."/>
            <person name="Chen Y."/>
            <person name="Luo F."/>
            <person name="Zhou W."/>
            <person name="Sun J."/>
            <person name="Mao Q."/>
            <person name="Liang P."/>
            <person name="Zhou C."/>
            <person name="Tian Y."/>
            <person name="Men J."/>
            <person name="Lv X."/>
            <person name="Huang L."/>
            <person name="Zhou J."/>
            <person name="Hu Y."/>
            <person name="Li R."/>
            <person name="Zhang F."/>
            <person name="Lei H."/>
            <person name="Li X."/>
            <person name="Hu X."/>
            <person name="Liang C."/>
            <person name="Xu J."/>
            <person name="Wu Z."/>
            <person name="Yu X."/>
        </authorList>
    </citation>
    <scope>NUCLEOTIDE SEQUENCE</scope>
    <source>
        <strain>Henan</strain>
    </source>
</reference>
<protein>
    <submittedName>
        <fullName evidence="1">Uncharacterized protein</fullName>
    </submittedName>
</protein>
<name>G7YN67_CLOSI</name>
<dbReference type="EMBL" id="DF143889">
    <property type="protein sequence ID" value="GAA54398.1"/>
    <property type="molecule type" value="Genomic_DNA"/>
</dbReference>
<dbReference type="AlphaFoldDB" id="G7YN67"/>
<dbReference type="Proteomes" id="UP000008909">
    <property type="component" value="Unassembled WGS sequence"/>
</dbReference>
<proteinExistence type="predicted"/>
<gene>
    <name evidence="1" type="ORF">CLF_102741</name>
</gene>
<keyword evidence="2" id="KW-1185">Reference proteome</keyword>
<evidence type="ECO:0000313" key="1">
    <source>
        <dbReference type="EMBL" id="GAA54398.1"/>
    </source>
</evidence>
<sequence length="285" mass="32427">MRPYAYRDAKRHACWASRWALAAGMLTRNKDRATTSAGQEGVACMYTLPLRDPYVTSHDLCPLFRFRFPCRMYACLHRGRSDFLSERCRKHVSGRVGCTSEKNQDEELTRVEQAIINSFSHDGSKMHILQWCFIAIEPEDADTSRGRNKDCTSNEAKKIAQFNISYTLKVHLKNTTAESHLGEANVLKLTVGGRKPLNDRNKHQKLRRKPRAYKSIRDSLACMAIVMLNIDPHRTTAATLNLSNPIRASISPSLAQPSLFTSPVHSYYQQPFMIRSVRSPRGRCP</sequence>